<dbReference type="Pfam" id="PF19077">
    <property type="entry name" value="Big_13"/>
    <property type="match status" value="1"/>
</dbReference>
<feature type="signal peptide" evidence="3">
    <location>
        <begin position="1"/>
        <end position="47"/>
    </location>
</feature>
<evidence type="ECO:0000313" key="5">
    <source>
        <dbReference type="EMBL" id="GLB67455.1"/>
    </source>
</evidence>
<comment type="caution">
    <text evidence="5">The sequence shown here is derived from an EMBL/GenBank/DDBJ whole genome shotgun (WGS) entry which is preliminary data.</text>
</comment>
<evidence type="ECO:0000256" key="2">
    <source>
        <dbReference type="SAM" id="MobiDB-lite"/>
    </source>
</evidence>
<dbReference type="InterPro" id="IPR028994">
    <property type="entry name" value="Integrin_alpha_N"/>
</dbReference>
<dbReference type="SUPFAM" id="SSF69318">
    <property type="entry name" value="Integrin alpha N-terminal domain"/>
    <property type="match status" value="1"/>
</dbReference>
<keyword evidence="1 3" id="KW-0732">Signal</keyword>
<feature type="compositionally biased region" description="Polar residues" evidence="2">
    <location>
        <begin position="290"/>
        <end position="309"/>
    </location>
</feature>
<feature type="region of interest" description="Disordered" evidence="2">
    <location>
        <begin position="288"/>
        <end position="309"/>
    </location>
</feature>
<reference evidence="5 6" key="1">
    <citation type="journal article" date="2023" name="Int. J. Syst. Evol. Microbiol.">
        <title>Arthrobacter mangrovi sp. nov., an actinobacterium isolated from the rhizosphere of a mangrove.</title>
        <authorList>
            <person name="Hamada M."/>
            <person name="Saitou S."/>
            <person name="Enomoto N."/>
            <person name="Nanri K."/>
            <person name="Hidaka K."/>
            <person name="Miura T."/>
            <person name="Tamura T."/>
        </authorList>
    </citation>
    <scope>NUCLEOTIDE SEQUENCE [LARGE SCALE GENOMIC DNA]</scope>
    <source>
        <strain evidence="5 6">NBRC 112813</strain>
    </source>
</reference>
<dbReference type="Gene3D" id="2.115.10.10">
    <property type="entry name" value="Tachylectin 2"/>
    <property type="match status" value="1"/>
</dbReference>
<evidence type="ECO:0000256" key="1">
    <source>
        <dbReference type="ARBA" id="ARBA00022729"/>
    </source>
</evidence>
<evidence type="ECO:0000259" key="4">
    <source>
        <dbReference type="Pfam" id="PF19077"/>
    </source>
</evidence>
<protein>
    <recommendedName>
        <fullName evidence="4">Bacterial Ig-like domain-containing protein</fullName>
    </recommendedName>
</protein>
<dbReference type="Proteomes" id="UP001209654">
    <property type="component" value="Unassembled WGS sequence"/>
</dbReference>
<dbReference type="Pfam" id="PF13517">
    <property type="entry name" value="FG-GAP_3"/>
    <property type="match status" value="1"/>
</dbReference>
<name>A0ABQ5MU17_9MICC</name>
<feature type="region of interest" description="Disordered" evidence="2">
    <location>
        <begin position="1"/>
        <end position="20"/>
    </location>
</feature>
<proteinExistence type="predicted"/>
<dbReference type="InterPro" id="IPR013783">
    <property type="entry name" value="Ig-like_fold"/>
</dbReference>
<evidence type="ECO:0000313" key="6">
    <source>
        <dbReference type="Proteomes" id="UP001209654"/>
    </source>
</evidence>
<gene>
    <name evidence="5" type="ORF">AHIS1636_18950</name>
</gene>
<dbReference type="EMBL" id="BRVS01000007">
    <property type="protein sequence ID" value="GLB67455.1"/>
    <property type="molecule type" value="Genomic_DNA"/>
</dbReference>
<feature type="compositionally biased region" description="Basic residues" evidence="2">
    <location>
        <begin position="7"/>
        <end position="20"/>
    </location>
</feature>
<organism evidence="5 6">
    <name type="scientific">Arthrobacter mangrovi</name>
    <dbReference type="NCBI Taxonomy" id="2966350"/>
    <lineage>
        <taxon>Bacteria</taxon>
        <taxon>Bacillati</taxon>
        <taxon>Actinomycetota</taxon>
        <taxon>Actinomycetes</taxon>
        <taxon>Micrococcales</taxon>
        <taxon>Micrococcaceae</taxon>
        <taxon>Arthrobacter</taxon>
    </lineage>
</organism>
<dbReference type="Gene3D" id="2.20.25.650">
    <property type="entry name" value="Tachylectin-2-like"/>
    <property type="match status" value="1"/>
</dbReference>
<keyword evidence="6" id="KW-1185">Reference proteome</keyword>
<dbReference type="RefSeq" id="WP_264795583.1">
    <property type="nucleotide sequence ID" value="NZ_BRVS01000007.1"/>
</dbReference>
<accession>A0ABQ5MU17</accession>
<evidence type="ECO:0000256" key="3">
    <source>
        <dbReference type="SAM" id="SignalP"/>
    </source>
</evidence>
<feature type="domain" description="Bacterial Ig-like" evidence="4">
    <location>
        <begin position="281"/>
        <end position="358"/>
    </location>
</feature>
<feature type="chain" id="PRO_5045481198" description="Bacterial Ig-like domain-containing protein" evidence="3">
    <location>
        <begin position="48"/>
        <end position="731"/>
    </location>
</feature>
<dbReference type="InterPro" id="IPR044016">
    <property type="entry name" value="Big_13"/>
</dbReference>
<dbReference type="InterPro" id="IPR013517">
    <property type="entry name" value="FG-GAP"/>
</dbReference>
<sequence>MPLAHRSAPHRHPAKKHPAKKKVVTTVAAASLLAAAFAPLSIAPAHAELPPAGPVDPANGYPLWYSDGTVRLQFCYTAELGCLSTQPNPGPASYPDNFPEEAFWFAAEASGGNLRLYEAALEGAHVNGAVVPGEQMGFARLRFRVENLVIGSQYTITHPYGVNTYTAVDDGRGAGEISQTVDSGLCTPTATVACDWDGVGRAFLGSYGVGTTATFLRQVNPPVGTLGNPNVASAVTGAPSGNNFVRVDGPNAGGTGVNTLTVSTFAVQGVISDTTDGAPAMPDMAAANDTGRSTTDNITSATTPTFTGSATDGSTVELLVDGVPAGSAVAAGGTYSIVPTTALAQGRRTITARIANPAFPADPAAPQFLASGGLAITVDTTAAPITMGTGPSNPTLDTTPTFNFSSTESGTSFDCQLLPTNNLWETGCLTGKTYDAQQDGIYTFNVRSVDTAGNVSTPTSYVWRIGQGTPASATAAEQKDMTGDGNPDLVSRSSDGKLWLYPGTSAGRLGTRFNIGSGGWNSMSALMMPGDFDGDGNSDLIARATDGVLWLYPGAGGSGGLLARKQIGTGWNSMSALVAPGDFNGDNRVDLLARDSAGTLWLYPGNGSGRFGTRGIAGASGWNAMSQLAGVGTFDTGGTADMVARDSTGRLWLYPGTGTGKFGTRKLIGSSGWNAMSGLNGPGAFDAGASMDLMARDSKGTLWLYPGNGSGGLGTRVQIGASGWSTMMIAP</sequence>
<dbReference type="Gene3D" id="2.60.40.10">
    <property type="entry name" value="Immunoglobulins"/>
    <property type="match status" value="1"/>
</dbReference>